<proteinExistence type="inferred from homology"/>
<dbReference type="Pfam" id="PF04127">
    <property type="entry name" value="DFP"/>
    <property type="match status" value="1"/>
</dbReference>
<protein>
    <submittedName>
        <fullName evidence="5">Phosphopantothenate--cysteine ligase (inferred by orthology to a human protein)</fullName>
    </submittedName>
</protein>
<dbReference type="InterPro" id="IPR007085">
    <property type="entry name" value="DNA/pantothenate-metab_flavo_C"/>
</dbReference>
<evidence type="ECO:0000313" key="4">
    <source>
        <dbReference type="Proteomes" id="UP000267096"/>
    </source>
</evidence>
<dbReference type="InterPro" id="IPR035929">
    <property type="entry name" value="CoaB-like_sf"/>
</dbReference>
<keyword evidence="4" id="KW-1185">Reference proteome</keyword>
<accession>A0A0M3J640</accession>
<evidence type="ECO:0000256" key="1">
    <source>
        <dbReference type="ARBA" id="ARBA00005703"/>
    </source>
</evidence>
<dbReference type="PANTHER" id="PTHR12290">
    <property type="entry name" value="CORNICHON-RELATED"/>
    <property type="match status" value="1"/>
</dbReference>
<organism evidence="5">
    <name type="scientific">Anisakis simplex</name>
    <name type="common">Herring worm</name>
    <dbReference type="NCBI Taxonomy" id="6269"/>
    <lineage>
        <taxon>Eukaryota</taxon>
        <taxon>Metazoa</taxon>
        <taxon>Ecdysozoa</taxon>
        <taxon>Nematoda</taxon>
        <taxon>Chromadorea</taxon>
        <taxon>Rhabditida</taxon>
        <taxon>Spirurina</taxon>
        <taxon>Ascaridomorpha</taxon>
        <taxon>Ascaridoidea</taxon>
        <taxon>Anisakidae</taxon>
        <taxon>Anisakis</taxon>
        <taxon>Anisakis simplex complex</taxon>
    </lineage>
</organism>
<sequence length="241" mass="27762">MGTRGSASAEYFLAKGYAVIFFYRDESLMPFSRKFPHLFENLEVNNSGQVCVKEMKGLSTAVQRYSACRDRLLYIPFNDVNRYLTTLETICTHLRPLASSVLIYLAAAVSDFYIQQDKMPTHKIHSTDGDLQLTLSIVPKLLNKLVHEIVPNAFIISFKLETDESILIEKARNALQKYGHRLVIGNILNTRKERVVFVDSDQNEEIRLNDEQKQNNVEIEELIVDRLVKLHQKFVETEHLS</sequence>
<evidence type="ECO:0000313" key="5">
    <source>
        <dbReference type="WBParaSite" id="ASIM_0000302401-mRNA-1"/>
    </source>
</evidence>
<dbReference type="Proteomes" id="UP000267096">
    <property type="component" value="Unassembled WGS sequence"/>
</dbReference>
<dbReference type="SUPFAM" id="SSF102645">
    <property type="entry name" value="CoaB-like"/>
    <property type="match status" value="1"/>
</dbReference>
<dbReference type="GO" id="GO:0003824">
    <property type="term" value="F:catalytic activity"/>
    <property type="evidence" value="ECO:0007669"/>
    <property type="project" value="UniProtKB-ARBA"/>
</dbReference>
<comment type="similarity">
    <text evidence="1">Belongs to the PPC synthetase family.</text>
</comment>
<dbReference type="OrthoDB" id="70224at2759"/>
<gene>
    <name evidence="3" type="ORF">ASIM_LOCUS2873</name>
</gene>
<reference evidence="5" key="1">
    <citation type="submission" date="2017-02" db="UniProtKB">
        <authorList>
            <consortium name="WormBaseParasite"/>
        </authorList>
    </citation>
    <scope>IDENTIFICATION</scope>
</reference>
<dbReference type="Gene3D" id="3.40.50.10300">
    <property type="entry name" value="CoaB-like"/>
    <property type="match status" value="1"/>
</dbReference>
<dbReference type="GO" id="GO:0015937">
    <property type="term" value="P:coenzyme A biosynthetic process"/>
    <property type="evidence" value="ECO:0007669"/>
    <property type="project" value="UniProtKB-ARBA"/>
</dbReference>
<dbReference type="EMBL" id="UYRR01004106">
    <property type="protein sequence ID" value="VDK20762.1"/>
    <property type="molecule type" value="Genomic_DNA"/>
</dbReference>
<dbReference type="WBParaSite" id="ASIM_0000302401-mRNA-1">
    <property type="protein sequence ID" value="ASIM_0000302401-mRNA-1"/>
    <property type="gene ID" value="ASIM_0000302401"/>
</dbReference>
<reference evidence="3 4" key="2">
    <citation type="submission" date="2018-11" db="EMBL/GenBank/DDBJ databases">
        <authorList>
            <consortium name="Pathogen Informatics"/>
        </authorList>
    </citation>
    <scope>NUCLEOTIDE SEQUENCE [LARGE SCALE GENOMIC DNA]</scope>
</reference>
<evidence type="ECO:0000313" key="3">
    <source>
        <dbReference type="EMBL" id="VDK20762.1"/>
    </source>
</evidence>
<dbReference type="AlphaFoldDB" id="A0A0M3J640"/>
<name>A0A0M3J640_ANISI</name>
<evidence type="ECO:0000259" key="2">
    <source>
        <dbReference type="Pfam" id="PF04127"/>
    </source>
</evidence>
<feature type="domain" description="DNA/pantothenate metabolism flavoprotein C-terminal" evidence="2">
    <location>
        <begin position="101"/>
        <end position="216"/>
    </location>
</feature>